<dbReference type="RefSeq" id="WP_176071557.1">
    <property type="nucleotide sequence ID" value="NZ_JABWMJ010000015.1"/>
</dbReference>
<reference evidence="2 3" key="1">
    <citation type="submission" date="2020-06" db="EMBL/GenBank/DDBJ databases">
        <title>Schlegella sp. ID0723 isolated from air conditioner.</title>
        <authorList>
            <person name="Kim D.Y."/>
            <person name="Kim D.-U."/>
        </authorList>
    </citation>
    <scope>NUCLEOTIDE SEQUENCE [LARGE SCALE GENOMIC DNA]</scope>
    <source>
        <strain evidence="2 3">ID0723</strain>
    </source>
</reference>
<dbReference type="EMBL" id="JABWMJ010000015">
    <property type="protein sequence ID" value="NUZ08699.1"/>
    <property type="molecule type" value="Genomic_DNA"/>
</dbReference>
<comment type="caution">
    <text evidence="2">The sequence shown here is derived from an EMBL/GenBank/DDBJ whole genome shotgun (WGS) entry which is preliminary data.</text>
</comment>
<dbReference type="Proteomes" id="UP000529637">
    <property type="component" value="Unassembled WGS sequence"/>
</dbReference>
<keyword evidence="3" id="KW-1185">Reference proteome</keyword>
<dbReference type="Pfam" id="PF24737">
    <property type="entry name" value="DUF7688"/>
    <property type="match status" value="1"/>
</dbReference>
<evidence type="ECO:0000259" key="1">
    <source>
        <dbReference type="Pfam" id="PF24737"/>
    </source>
</evidence>
<dbReference type="InterPro" id="IPR056105">
    <property type="entry name" value="DUF7688"/>
</dbReference>
<name>A0A7Y6NSW3_9BURK</name>
<accession>A0A7Y6NSW3</accession>
<gene>
    <name evidence="2" type="ORF">HQN59_23415</name>
</gene>
<evidence type="ECO:0000313" key="2">
    <source>
        <dbReference type="EMBL" id="NUZ08699.1"/>
    </source>
</evidence>
<sequence>MIEYKSQLVGRHAYTHEIRDNTGEWIWLGDEASITVIFRNLSGQNFAGRPATAYADYMVWMRHFTAQSWPGRQDPLAAGQTIELAQINGESIARHTFGSQTVQGGAG</sequence>
<protein>
    <recommendedName>
        <fullName evidence="1">DUF7688 domain-containing protein</fullName>
    </recommendedName>
</protein>
<organism evidence="2 3">
    <name type="scientific">Piscinibacter koreensis</name>
    <dbReference type="NCBI Taxonomy" id="2742824"/>
    <lineage>
        <taxon>Bacteria</taxon>
        <taxon>Pseudomonadati</taxon>
        <taxon>Pseudomonadota</taxon>
        <taxon>Betaproteobacteria</taxon>
        <taxon>Burkholderiales</taxon>
        <taxon>Sphaerotilaceae</taxon>
        <taxon>Piscinibacter</taxon>
    </lineage>
</organism>
<proteinExistence type="predicted"/>
<evidence type="ECO:0000313" key="3">
    <source>
        <dbReference type="Proteomes" id="UP000529637"/>
    </source>
</evidence>
<feature type="domain" description="DUF7688" evidence="1">
    <location>
        <begin position="15"/>
        <end position="88"/>
    </location>
</feature>
<dbReference type="AlphaFoldDB" id="A0A7Y6NSW3"/>